<accession>A0A0B0N7F8</accession>
<dbReference type="Proteomes" id="UP000032142">
    <property type="component" value="Unassembled WGS sequence"/>
</dbReference>
<evidence type="ECO:0000313" key="2">
    <source>
        <dbReference type="Proteomes" id="UP000032142"/>
    </source>
</evidence>
<name>A0A0B0N7F8_GOSAR</name>
<protein>
    <submittedName>
        <fullName evidence="1">Uncharacterized protein</fullName>
    </submittedName>
</protein>
<organism evidence="1 2">
    <name type="scientific">Gossypium arboreum</name>
    <name type="common">Tree cotton</name>
    <name type="synonym">Gossypium nanking</name>
    <dbReference type="NCBI Taxonomy" id="29729"/>
    <lineage>
        <taxon>Eukaryota</taxon>
        <taxon>Viridiplantae</taxon>
        <taxon>Streptophyta</taxon>
        <taxon>Embryophyta</taxon>
        <taxon>Tracheophyta</taxon>
        <taxon>Spermatophyta</taxon>
        <taxon>Magnoliopsida</taxon>
        <taxon>eudicotyledons</taxon>
        <taxon>Gunneridae</taxon>
        <taxon>Pentapetalae</taxon>
        <taxon>rosids</taxon>
        <taxon>malvids</taxon>
        <taxon>Malvales</taxon>
        <taxon>Malvaceae</taxon>
        <taxon>Malvoideae</taxon>
        <taxon>Gossypium</taxon>
    </lineage>
</organism>
<evidence type="ECO:0000313" key="1">
    <source>
        <dbReference type="EMBL" id="KHG07769.1"/>
    </source>
</evidence>
<gene>
    <name evidence="1" type="ORF">F383_35300</name>
</gene>
<reference evidence="2" key="1">
    <citation type="submission" date="2014-09" db="EMBL/GenBank/DDBJ databases">
        <authorList>
            <person name="Mudge J."/>
            <person name="Ramaraj T."/>
            <person name="Lindquist I.E."/>
            <person name="Bharti A.K."/>
            <person name="Sundararajan A."/>
            <person name="Cameron C.T."/>
            <person name="Woodward J.E."/>
            <person name="May G.D."/>
            <person name="Brubaker C."/>
            <person name="Broadhvest J."/>
            <person name="Wilkins T.A."/>
        </authorList>
    </citation>
    <scope>NUCLEOTIDE SEQUENCE</scope>
    <source>
        <strain evidence="2">cv. AKA8401</strain>
    </source>
</reference>
<keyword evidence="2" id="KW-1185">Reference proteome</keyword>
<dbReference type="AlphaFoldDB" id="A0A0B0N7F8"/>
<dbReference type="EMBL" id="JRRC01481721">
    <property type="protein sequence ID" value="KHG07769.1"/>
    <property type="molecule type" value="Genomic_DNA"/>
</dbReference>
<comment type="caution">
    <text evidence="1">The sequence shown here is derived from an EMBL/GenBank/DDBJ whole genome shotgun (WGS) entry which is preliminary data.</text>
</comment>
<proteinExistence type="predicted"/>
<sequence>MSSGIVSKIYHTIDCFWYNISLNLDLWHV</sequence>